<dbReference type="AlphaFoldDB" id="A0A921MTD3"/>
<evidence type="ECO:0000313" key="1">
    <source>
        <dbReference type="EMBL" id="HJG90195.1"/>
    </source>
</evidence>
<gene>
    <name evidence="1" type="ORF">K8V81_00580</name>
</gene>
<reference evidence="1" key="1">
    <citation type="journal article" date="2021" name="PeerJ">
        <title>Extensive microbial diversity within the chicken gut microbiome revealed by metagenomics and culture.</title>
        <authorList>
            <person name="Gilroy R."/>
            <person name="Ravi A."/>
            <person name="Getino M."/>
            <person name="Pursley I."/>
            <person name="Horton D.L."/>
            <person name="Alikhan N.F."/>
            <person name="Baker D."/>
            <person name="Gharbi K."/>
            <person name="Hall N."/>
            <person name="Watson M."/>
            <person name="Adriaenssens E.M."/>
            <person name="Foster-Nyarko E."/>
            <person name="Jarju S."/>
            <person name="Secka A."/>
            <person name="Antonio M."/>
            <person name="Oren A."/>
            <person name="Chaudhuri R.R."/>
            <person name="La Ragione R."/>
            <person name="Hildebrand F."/>
            <person name="Pallen M.J."/>
        </authorList>
    </citation>
    <scope>NUCLEOTIDE SEQUENCE</scope>
    <source>
        <strain evidence="1">ChiGjej5B5-22894</strain>
    </source>
</reference>
<accession>A0A921MTD3</accession>
<sequence>MRIYLPLTPTDPPALENAGGHLELTAGRPAWAVTAEARADRPGEDEEDLEYDALQDAVHIALSQGADDARALVIAADVPDVMTAPAAEEGGAFGVSLRETASARIASFHVTELDAAAAAADDTDPALLWFDASEGAAALEFLAGGPAE</sequence>
<reference evidence="1" key="2">
    <citation type="submission" date="2021-09" db="EMBL/GenBank/DDBJ databases">
        <authorList>
            <person name="Gilroy R."/>
        </authorList>
    </citation>
    <scope>NUCLEOTIDE SEQUENCE</scope>
    <source>
        <strain evidence="1">ChiGjej5B5-22894</strain>
    </source>
</reference>
<proteinExistence type="predicted"/>
<name>A0A921MTD3_9MICO</name>
<dbReference type="Proteomes" id="UP000742460">
    <property type="component" value="Unassembled WGS sequence"/>
</dbReference>
<dbReference type="Pfam" id="PF21853">
    <property type="entry name" value="DUF6912"/>
    <property type="match status" value="1"/>
</dbReference>
<dbReference type="InterPro" id="IPR054206">
    <property type="entry name" value="DUF6912"/>
</dbReference>
<organism evidence="1 2">
    <name type="scientific">Brachybacterium massiliense</name>
    <dbReference type="NCBI Taxonomy" id="1755098"/>
    <lineage>
        <taxon>Bacteria</taxon>
        <taxon>Bacillati</taxon>
        <taxon>Actinomycetota</taxon>
        <taxon>Actinomycetes</taxon>
        <taxon>Micrococcales</taxon>
        <taxon>Dermabacteraceae</taxon>
        <taxon>Brachybacterium</taxon>
    </lineage>
</organism>
<comment type="caution">
    <text evidence="1">The sequence shown here is derived from an EMBL/GenBank/DDBJ whole genome shotgun (WGS) entry which is preliminary data.</text>
</comment>
<dbReference type="EMBL" id="DYUE01000021">
    <property type="protein sequence ID" value="HJG90195.1"/>
    <property type="molecule type" value="Genomic_DNA"/>
</dbReference>
<evidence type="ECO:0000313" key="2">
    <source>
        <dbReference type="Proteomes" id="UP000742460"/>
    </source>
</evidence>
<protein>
    <submittedName>
        <fullName evidence="1">Uncharacterized protein</fullName>
    </submittedName>
</protein>